<accession>A0A1E5UC83</accession>
<gene>
    <name evidence="1" type="ORF">BHF72_0341</name>
</gene>
<protein>
    <submittedName>
        <fullName evidence="1">Uncharacterized protein</fullName>
    </submittedName>
</protein>
<dbReference type="Proteomes" id="UP000095601">
    <property type="component" value="Unassembled WGS sequence"/>
</dbReference>
<sequence length="46" mass="5149">MEISKKTKALFRQEKIQKTQSNRLAIIKKGNANDNKLSKGNTFGGI</sequence>
<reference evidence="1" key="1">
    <citation type="submission" date="2016-09" db="EMBL/GenBank/DDBJ databases">
        <authorList>
            <person name="Capua I."/>
            <person name="De Benedictis P."/>
            <person name="Joannis T."/>
            <person name="Lombin L.H."/>
            <person name="Cattoli G."/>
        </authorList>
    </citation>
    <scope>NUCLEOTIDE SEQUENCE [LARGE SCALE GENOMIC DNA]</scope>
    <source>
        <strain evidence="1">NRS-1</strain>
    </source>
</reference>
<evidence type="ECO:0000313" key="2">
    <source>
        <dbReference type="Proteomes" id="UP000095601"/>
    </source>
</evidence>
<organism evidence="1 2">
    <name type="scientific">Cloacibacterium normanense</name>
    <dbReference type="NCBI Taxonomy" id="237258"/>
    <lineage>
        <taxon>Bacteria</taxon>
        <taxon>Pseudomonadati</taxon>
        <taxon>Bacteroidota</taxon>
        <taxon>Flavobacteriia</taxon>
        <taxon>Flavobacteriales</taxon>
        <taxon>Weeksellaceae</taxon>
    </lineage>
</organism>
<dbReference type="EMBL" id="MKGI01000076">
    <property type="protein sequence ID" value="OEL10521.1"/>
    <property type="molecule type" value="Genomic_DNA"/>
</dbReference>
<proteinExistence type="predicted"/>
<comment type="caution">
    <text evidence="1">The sequence shown here is derived from an EMBL/GenBank/DDBJ whole genome shotgun (WGS) entry which is preliminary data.</text>
</comment>
<evidence type="ECO:0000313" key="1">
    <source>
        <dbReference type="EMBL" id="OEL10521.1"/>
    </source>
</evidence>
<name>A0A1E5UC83_9FLAO</name>
<dbReference type="AlphaFoldDB" id="A0A1E5UC83"/>
<keyword evidence="2" id="KW-1185">Reference proteome</keyword>